<keyword evidence="11" id="KW-1185">Reference proteome</keyword>
<dbReference type="Proteomes" id="UP000198670">
    <property type="component" value="Unassembled WGS sequence"/>
</dbReference>
<dbReference type="CDD" id="cd01414">
    <property type="entry name" value="SAICAR_synt_Sc"/>
    <property type="match status" value="1"/>
</dbReference>
<proteinExistence type="inferred from homology"/>
<organism evidence="10 11">
    <name type="scientific">Parapedobacter indicus</name>
    <dbReference type="NCBI Taxonomy" id="1477437"/>
    <lineage>
        <taxon>Bacteria</taxon>
        <taxon>Pseudomonadati</taxon>
        <taxon>Bacteroidota</taxon>
        <taxon>Sphingobacteriia</taxon>
        <taxon>Sphingobacteriales</taxon>
        <taxon>Sphingobacteriaceae</taxon>
        <taxon>Parapedobacter</taxon>
    </lineage>
</organism>
<dbReference type="RefSeq" id="WP_090625521.1">
    <property type="nucleotide sequence ID" value="NZ_FOQO01000002.1"/>
</dbReference>
<dbReference type="PANTHER" id="PTHR43700:SF1">
    <property type="entry name" value="PHOSPHORIBOSYLAMINOIMIDAZOLE-SUCCINOCARBOXAMIDE SYNTHASE"/>
    <property type="match status" value="1"/>
</dbReference>
<dbReference type="NCBIfam" id="NF010568">
    <property type="entry name" value="PRK13961.1"/>
    <property type="match status" value="1"/>
</dbReference>
<keyword evidence="5 8" id="KW-0658">Purine biosynthesis</keyword>
<dbReference type="InterPro" id="IPR028923">
    <property type="entry name" value="SAICAR_synt/ADE2_N"/>
</dbReference>
<keyword evidence="6 8" id="KW-0067">ATP-binding</keyword>
<dbReference type="Gene3D" id="3.30.200.20">
    <property type="entry name" value="Phosphorylase Kinase, domain 1"/>
    <property type="match status" value="1"/>
</dbReference>
<evidence type="ECO:0000256" key="5">
    <source>
        <dbReference type="ARBA" id="ARBA00022755"/>
    </source>
</evidence>
<dbReference type="HAMAP" id="MF_00137">
    <property type="entry name" value="SAICAR_synth"/>
    <property type="match status" value="1"/>
</dbReference>
<dbReference type="FunFam" id="3.30.200.20:FF:000199">
    <property type="entry name" value="Phosphoribosylaminoimidazole-succinocarboxamide synthase"/>
    <property type="match status" value="1"/>
</dbReference>
<evidence type="ECO:0000256" key="4">
    <source>
        <dbReference type="ARBA" id="ARBA00022741"/>
    </source>
</evidence>
<comment type="pathway">
    <text evidence="1 8">Purine metabolism; IMP biosynthesis via de novo pathway; 5-amino-1-(5-phospho-D-ribosyl)imidazole-4-carboxamide from 5-amino-1-(5-phospho-D-ribosyl)imidazole-4-carboxylate: step 1/2.</text>
</comment>
<dbReference type="UniPathway" id="UPA00074">
    <property type="reaction ID" value="UER00131"/>
</dbReference>
<accession>A0A1I3FTL5</accession>
<dbReference type="FunFam" id="3.30.470.20:FF:000015">
    <property type="entry name" value="Phosphoribosylaminoimidazole-succinocarboxamide synthase"/>
    <property type="match status" value="1"/>
</dbReference>
<dbReference type="PANTHER" id="PTHR43700">
    <property type="entry name" value="PHOSPHORIBOSYLAMINOIMIDAZOLE-SUCCINOCARBOXAMIDE SYNTHASE"/>
    <property type="match status" value="1"/>
</dbReference>
<reference evidence="10 11" key="1">
    <citation type="submission" date="2016-10" db="EMBL/GenBank/DDBJ databases">
        <authorList>
            <person name="de Groot N.N."/>
        </authorList>
    </citation>
    <scope>NUCLEOTIDE SEQUENCE [LARGE SCALE GENOMIC DNA]</scope>
    <source>
        <strain evidence="10 11">RK1</strain>
    </source>
</reference>
<protein>
    <recommendedName>
        <fullName evidence="8">Phosphoribosylaminoimidazole-succinocarboxamide synthase</fullName>
        <ecNumber evidence="8">6.3.2.6</ecNumber>
    </recommendedName>
    <alternativeName>
        <fullName evidence="8">SAICAR synthetase</fullName>
    </alternativeName>
</protein>
<dbReference type="STRING" id="1477437.SAMN05444682_102481"/>
<keyword evidence="4 8" id="KW-0547">Nucleotide-binding</keyword>
<dbReference type="SUPFAM" id="SSF56104">
    <property type="entry name" value="SAICAR synthase-like"/>
    <property type="match status" value="1"/>
</dbReference>
<evidence type="ECO:0000256" key="3">
    <source>
        <dbReference type="ARBA" id="ARBA00022598"/>
    </source>
</evidence>
<evidence type="ECO:0000256" key="1">
    <source>
        <dbReference type="ARBA" id="ARBA00004672"/>
    </source>
</evidence>
<dbReference type="OrthoDB" id="9801549at2"/>
<dbReference type="GO" id="GO:0006189">
    <property type="term" value="P:'de novo' IMP biosynthetic process"/>
    <property type="evidence" value="ECO:0007669"/>
    <property type="project" value="UniProtKB-UniRule"/>
</dbReference>
<evidence type="ECO:0000259" key="9">
    <source>
        <dbReference type="Pfam" id="PF01259"/>
    </source>
</evidence>
<evidence type="ECO:0000256" key="7">
    <source>
        <dbReference type="ARBA" id="ARBA00048475"/>
    </source>
</evidence>
<sequence>MNTLKETNFHFEGQTAFYRGKVRDVYTIADTYLAMVATDRISAFDVVLPRAIPYKGQVLNQIAAKFLKATEDIVPNWVLAIPDPCVTIGRQCLPFKVEMVIRGYLSGHAWREYQAGKREICGEPLPDGLKENDRLPHPIITPTTKAAVGHDEDISRAAILEKGIVSEADYQQLEMYTFALFRRGTDLAAERGLILVDTKYEFGKIGDDIFLIDEIHTPDSSRYFYADSYAQLQNEGKPQRQLSKEFVRKWLIANGFQGKDGQKIPEMTDEIVSSISERYVELFEHITGERFEYPNDTAAAERVERNTTAALSSMKTSKHPL</sequence>
<evidence type="ECO:0000256" key="2">
    <source>
        <dbReference type="ARBA" id="ARBA00010190"/>
    </source>
</evidence>
<dbReference type="GO" id="GO:0004639">
    <property type="term" value="F:phosphoribosylaminoimidazolesuccinocarboxamide synthase activity"/>
    <property type="evidence" value="ECO:0007669"/>
    <property type="project" value="UniProtKB-UniRule"/>
</dbReference>
<keyword evidence="3 8" id="KW-0436">Ligase</keyword>
<dbReference type="PROSITE" id="PS01058">
    <property type="entry name" value="SAICAR_SYNTHETASE_2"/>
    <property type="match status" value="1"/>
</dbReference>
<dbReference type="EC" id="6.3.2.6" evidence="8"/>
<feature type="domain" description="SAICAR synthetase/ADE2 N-terminal" evidence="9">
    <location>
        <begin position="17"/>
        <end position="254"/>
    </location>
</feature>
<evidence type="ECO:0000256" key="8">
    <source>
        <dbReference type="HAMAP-Rule" id="MF_00137"/>
    </source>
</evidence>
<evidence type="ECO:0000313" key="11">
    <source>
        <dbReference type="Proteomes" id="UP000198670"/>
    </source>
</evidence>
<evidence type="ECO:0000256" key="6">
    <source>
        <dbReference type="ARBA" id="ARBA00022840"/>
    </source>
</evidence>
<comment type="similarity">
    <text evidence="2 8">Belongs to the SAICAR synthetase family.</text>
</comment>
<dbReference type="GO" id="GO:0005737">
    <property type="term" value="C:cytoplasm"/>
    <property type="evidence" value="ECO:0007669"/>
    <property type="project" value="TreeGrafter"/>
</dbReference>
<dbReference type="NCBIfam" id="NF009251">
    <property type="entry name" value="PRK12607.1"/>
    <property type="match status" value="1"/>
</dbReference>
<gene>
    <name evidence="8" type="primary">purC</name>
    <name evidence="10" type="ORF">SAMN05444682_102481</name>
</gene>
<dbReference type="Pfam" id="PF01259">
    <property type="entry name" value="SAICAR_synt"/>
    <property type="match status" value="1"/>
</dbReference>
<evidence type="ECO:0000313" key="10">
    <source>
        <dbReference type="EMBL" id="SFI14271.1"/>
    </source>
</evidence>
<name>A0A1I3FTL5_9SPHI</name>
<dbReference type="GO" id="GO:0005524">
    <property type="term" value="F:ATP binding"/>
    <property type="evidence" value="ECO:0007669"/>
    <property type="project" value="UniProtKB-KW"/>
</dbReference>
<comment type="catalytic activity">
    <reaction evidence="7 8">
        <text>5-amino-1-(5-phospho-D-ribosyl)imidazole-4-carboxylate + L-aspartate + ATP = (2S)-2-[5-amino-1-(5-phospho-beta-D-ribosyl)imidazole-4-carboxamido]succinate + ADP + phosphate + 2 H(+)</text>
        <dbReference type="Rhea" id="RHEA:22628"/>
        <dbReference type="ChEBI" id="CHEBI:15378"/>
        <dbReference type="ChEBI" id="CHEBI:29991"/>
        <dbReference type="ChEBI" id="CHEBI:30616"/>
        <dbReference type="ChEBI" id="CHEBI:43474"/>
        <dbReference type="ChEBI" id="CHEBI:58443"/>
        <dbReference type="ChEBI" id="CHEBI:77657"/>
        <dbReference type="ChEBI" id="CHEBI:456216"/>
        <dbReference type="EC" id="6.3.2.6"/>
    </reaction>
</comment>
<dbReference type="Gene3D" id="3.30.470.20">
    <property type="entry name" value="ATP-grasp fold, B domain"/>
    <property type="match status" value="1"/>
</dbReference>
<dbReference type="EMBL" id="FOQO01000002">
    <property type="protein sequence ID" value="SFI14271.1"/>
    <property type="molecule type" value="Genomic_DNA"/>
</dbReference>
<dbReference type="AlphaFoldDB" id="A0A1I3FTL5"/>
<dbReference type="InterPro" id="IPR018236">
    <property type="entry name" value="SAICAR_synthetase_CS"/>
</dbReference>